<reference evidence="1" key="1">
    <citation type="submission" date="2022-08" db="EMBL/GenBank/DDBJ databases">
        <authorList>
            <person name="Gutierrez-Valencia J."/>
        </authorList>
    </citation>
    <scope>NUCLEOTIDE SEQUENCE</scope>
</reference>
<sequence>MKIQFLKL</sequence>
<accession>A0AAV0MHA2</accession>
<proteinExistence type="predicted"/>
<keyword evidence="2" id="KW-1185">Reference proteome</keyword>
<dbReference type="EMBL" id="CAMGYJ010000007">
    <property type="protein sequence ID" value="CAI0445439.1"/>
    <property type="molecule type" value="Genomic_DNA"/>
</dbReference>
<evidence type="ECO:0000313" key="1">
    <source>
        <dbReference type="EMBL" id="CAI0445439.1"/>
    </source>
</evidence>
<name>A0AAV0MHA2_9ROSI</name>
<comment type="caution">
    <text evidence="1">The sequence shown here is derived from an EMBL/GenBank/DDBJ whole genome shotgun (WGS) entry which is preliminary data.</text>
</comment>
<evidence type="ECO:0000313" key="2">
    <source>
        <dbReference type="Proteomes" id="UP001154282"/>
    </source>
</evidence>
<gene>
    <name evidence="1" type="ORF">LITE_LOCUS28556</name>
</gene>
<dbReference type="Proteomes" id="UP001154282">
    <property type="component" value="Unassembled WGS sequence"/>
</dbReference>
<organism evidence="1 2">
    <name type="scientific">Linum tenue</name>
    <dbReference type="NCBI Taxonomy" id="586396"/>
    <lineage>
        <taxon>Eukaryota</taxon>
        <taxon>Viridiplantae</taxon>
        <taxon>Streptophyta</taxon>
        <taxon>Embryophyta</taxon>
        <taxon>Tracheophyta</taxon>
        <taxon>Spermatophyta</taxon>
        <taxon>Magnoliopsida</taxon>
        <taxon>eudicotyledons</taxon>
        <taxon>Gunneridae</taxon>
        <taxon>Pentapetalae</taxon>
        <taxon>rosids</taxon>
        <taxon>fabids</taxon>
        <taxon>Malpighiales</taxon>
        <taxon>Linaceae</taxon>
        <taxon>Linum</taxon>
    </lineage>
</organism>
<protein>
    <submittedName>
        <fullName evidence="1">Uncharacterized protein</fullName>
    </submittedName>
</protein>